<accession>A0AAF0D2G1</accession>
<reference evidence="6" key="2">
    <citation type="journal article" date="2022" name="Nat. Microbiol.">
        <title>A closed Candidatus Odinarchaeum chromosome exposes Asgard archaeal viruses.</title>
        <authorList>
            <person name="Tamarit D."/>
            <person name="Caceres E.F."/>
            <person name="Krupovic M."/>
            <person name="Nijland R."/>
            <person name="Eme L."/>
            <person name="Robinson N.P."/>
            <person name="Ettema T.J.G."/>
        </authorList>
    </citation>
    <scope>NUCLEOTIDE SEQUENCE</scope>
    <source>
        <strain evidence="6">LCB_4</strain>
    </source>
</reference>
<dbReference type="InterPro" id="IPR039424">
    <property type="entry name" value="SBP_5"/>
</dbReference>
<keyword evidence="4" id="KW-0472">Membrane</keyword>
<gene>
    <name evidence="6" type="ORF">OdinLCB4_000245</name>
</gene>
<dbReference type="AlphaFoldDB" id="A0AAF0D2G1"/>
<evidence type="ECO:0000256" key="3">
    <source>
        <dbReference type="ARBA" id="ARBA00022729"/>
    </source>
</evidence>
<evidence type="ECO:0000313" key="7">
    <source>
        <dbReference type="Proteomes" id="UP000186851"/>
    </source>
</evidence>
<dbReference type="Proteomes" id="UP000186851">
    <property type="component" value="Chromosome"/>
</dbReference>
<dbReference type="PANTHER" id="PTHR30290">
    <property type="entry name" value="PERIPLASMIC BINDING COMPONENT OF ABC TRANSPORTER"/>
    <property type="match status" value="1"/>
</dbReference>
<sequence>MRKSAKYSLALVLILSLAASGIILLSPIKAQAVTTKLRIAQGGDPITLDPYDSWDSASNDVILNIYDQLVMYTPSTLNFRPGLAVGWQILPNTTIIFNIRRNVTFHNGDPMTPYDVWWSLQRMLPLYLRSALFNSTYINNATANPHHWNWSEYDNDRESFVWLLFENIKDIRMADIGFWGNTTYTGENATAGDGWDEIVVEFSEPFAPGLSLFSYAATSVVNWKVATELGPSGMKFAPVGAGTGPFKFKSWIFNYKVVLEKWDNYWGQKPHVDEVEFQTILSASSRTLAIKTGMVDLLYPEAADWYDLKDDPNIETWQEAGLGTRYIGFQCLQNKTGRMFGILSNATVRKALSYAINYDEIINGELFLNGLATRMTQPVVPAISWAYNASIKPEDEGGILPIYNITKANEILDSLGLSDVDGDGIRDIKGWTNSSDDFTLIYGYNLGNAVRERVGLLLQDSFEKIGIRLIIQGDEWSVFLYDKLVNGEYDLWMLGWGPDYIDPDTYFYPLFHSDFIWSTNGAGVNISTVDYLLEQARAETNQTIRAQLYMNATNILINEYVWAWCYIPDNLYAWRTTVTGFTHSPLDQMDDLEYVQITPSAGAGIPIEVIGIIVGVVVAVAVIGGIAYWRKGAAA</sequence>
<proteinExistence type="inferred from homology"/>
<reference evidence="6" key="1">
    <citation type="journal article" date="2017" name="Nature">
        <title>Asgard archaea illuminate the origin of eukaryotic cellular complexity.</title>
        <authorList>
            <person name="Zaremba-Niedzwiedzka K."/>
            <person name="Caceres E.F."/>
            <person name="Saw J.H."/>
            <person name="Backstrom D."/>
            <person name="Juzokaite L."/>
            <person name="Vancaester E."/>
            <person name="Seitz K.W."/>
            <person name="Anantharaman K."/>
            <person name="Starnawski P."/>
            <person name="Kjeldsen K.U."/>
            <person name="Scott M.B."/>
            <person name="Nunoura T."/>
            <person name="Banfield J.F."/>
            <person name="Schramm A."/>
            <person name="Baker B.J."/>
            <person name="Spang A."/>
            <person name="Ettema T.J.G."/>
        </authorList>
    </citation>
    <scope>NUCLEOTIDE SEQUENCE</scope>
    <source>
        <strain evidence="6">LCB_4</strain>
    </source>
</reference>
<dbReference type="InterPro" id="IPR030678">
    <property type="entry name" value="Peptide/Ni-bd"/>
</dbReference>
<comment type="similarity">
    <text evidence="1">Belongs to the bacterial solute-binding protein 5 family.</text>
</comment>
<keyword evidence="2" id="KW-0813">Transport</keyword>
<evidence type="ECO:0000256" key="4">
    <source>
        <dbReference type="SAM" id="Phobius"/>
    </source>
</evidence>
<name>A0AAF0D2G1_ODILC</name>
<evidence type="ECO:0000259" key="5">
    <source>
        <dbReference type="Pfam" id="PF00496"/>
    </source>
</evidence>
<evidence type="ECO:0000256" key="1">
    <source>
        <dbReference type="ARBA" id="ARBA00005695"/>
    </source>
</evidence>
<dbReference type="GO" id="GO:0015833">
    <property type="term" value="P:peptide transport"/>
    <property type="evidence" value="ECO:0007669"/>
    <property type="project" value="TreeGrafter"/>
</dbReference>
<dbReference type="PANTHER" id="PTHR30290:SF9">
    <property type="entry name" value="OLIGOPEPTIDE-BINDING PROTEIN APPA"/>
    <property type="match status" value="1"/>
</dbReference>
<evidence type="ECO:0000256" key="2">
    <source>
        <dbReference type="ARBA" id="ARBA00022448"/>
    </source>
</evidence>
<organism evidence="6 7">
    <name type="scientific">Odinarchaeota yellowstonii (strain LCB_4)</name>
    <dbReference type="NCBI Taxonomy" id="1841599"/>
    <lineage>
        <taxon>Archaea</taxon>
        <taxon>Promethearchaeati</taxon>
        <taxon>Candidatus Odinarchaeota</taxon>
        <taxon>Candidatus Odinarchaeia</taxon>
        <taxon>Candidatus Odinarchaeales</taxon>
        <taxon>Candidatus Odinarchaeaceae</taxon>
        <taxon>Candidatus Odinarchaeum</taxon>
    </lineage>
</organism>
<protein>
    <submittedName>
        <fullName evidence="6">ABC transporter substrate-binding protein</fullName>
    </submittedName>
</protein>
<feature type="domain" description="Solute-binding protein family 5" evidence="5">
    <location>
        <begin position="79"/>
        <end position="514"/>
    </location>
</feature>
<dbReference type="GO" id="GO:1904680">
    <property type="term" value="F:peptide transmembrane transporter activity"/>
    <property type="evidence" value="ECO:0007669"/>
    <property type="project" value="TreeGrafter"/>
</dbReference>
<dbReference type="EMBL" id="CP091871">
    <property type="protein sequence ID" value="WEU40400.1"/>
    <property type="molecule type" value="Genomic_DNA"/>
</dbReference>
<keyword evidence="4" id="KW-1133">Transmembrane helix</keyword>
<feature type="transmembrane region" description="Helical" evidence="4">
    <location>
        <begin position="609"/>
        <end position="629"/>
    </location>
</feature>
<dbReference type="Pfam" id="PF00496">
    <property type="entry name" value="SBP_bac_5"/>
    <property type="match status" value="1"/>
</dbReference>
<dbReference type="PIRSF" id="PIRSF002741">
    <property type="entry name" value="MppA"/>
    <property type="match status" value="1"/>
</dbReference>
<dbReference type="KEGG" id="oyw:OdinLCB4_000245"/>
<keyword evidence="4" id="KW-0812">Transmembrane</keyword>
<dbReference type="GO" id="GO:0042597">
    <property type="term" value="C:periplasmic space"/>
    <property type="evidence" value="ECO:0007669"/>
    <property type="project" value="UniProtKB-ARBA"/>
</dbReference>
<dbReference type="CDD" id="cd00995">
    <property type="entry name" value="PBP2_NikA_DppA_OppA_like"/>
    <property type="match status" value="1"/>
</dbReference>
<dbReference type="Gene3D" id="3.10.105.10">
    <property type="entry name" value="Dipeptide-binding Protein, Domain 3"/>
    <property type="match status" value="1"/>
</dbReference>
<keyword evidence="3" id="KW-0732">Signal</keyword>
<evidence type="ECO:0000313" key="6">
    <source>
        <dbReference type="EMBL" id="WEU40400.1"/>
    </source>
</evidence>
<dbReference type="GO" id="GO:0043190">
    <property type="term" value="C:ATP-binding cassette (ABC) transporter complex"/>
    <property type="evidence" value="ECO:0007669"/>
    <property type="project" value="InterPro"/>
</dbReference>
<dbReference type="Gene3D" id="3.40.190.10">
    <property type="entry name" value="Periplasmic binding protein-like II"/>
    <property type="match status" value="2"/>
</dbReference>
<dbReference type="InterPro" id="IPR000914">
    <property type="entry name" value="SBP_5_dom"/>
</dbReference>
<dbReference type="SUPFAM" id="SSF53850">
    <property type="entry name" value="Periplasmic binding protein-like II"/>
    <property type="match status" value="1"/>
</dbReference>
<dbReference type="Gene3D" id="3.90.76.10">
    <property type="entry name" value="Dipeptide-binding Protein, Domain 1"/>
    <property type="match status" value="2"/>
</dbReference>